<protein>
    <submittedName>
        <fullName evidence="7">ATP-binding cassette domain-containing protein</fullName>
    </submittedName>
</protein>
<accession>A0ABW7SB50</accession>
<dbReference type="PANTHER" id="PTHR43776">
    <property type="entry name" value="TRANSPORT ATP-BINDING PROTEIN"/>
    <property type="match status" value="1"/>
</dbReference>
<proteinExistence type="inferred from homology"/>
<evidence type="ECO:0000256" key="2">
    <source>
        <dbReference type="ARBA" id="ARBA00022448"/>
    </source>
</evidence>
<evidence type="ECO:0000313" key="7">
    <source>
        <dbReference type="EMBL" id="MFI0577522.1"/>
    </source>
</evidence>
<dbReference type="GO" id="GO:0005524">
    <property type="term" value="F:ATP binding"/>
    <property type="evidence" value="ECO:0007669"/>
    <property type="project" value="UniProtKB-KW"/>
</dbReference>
<sequence>MSTDATDTETTDATDTETTGTADSTGTADAAGSAGPAPAAGRPILELNGLRKEFGGRRPNVAVDGVSLDVHEGETLALVGESGCGKTTLTRLLLGLLEPTAGSVRFDGRDLAALTASELRGVRRQMQVVLQDPYSSMNPRMRITDIVAEPLVTHDPEARGRRARARNRERVGELLEAVGLDAGIQDRYPHEFSGGQRQRVSIARALALHPRLLVLDEPTSALDVSVQATVLDLLADLQRRLGLTYVFVSHNLAVVAQVADRVAVMSRGRLVEVGAAAAVLRTPRHPYTRQLLDAVPVLDPRRGRRAAARASAPTETQTDASAGEPTAEPTDEPTAQPTDEAAR</sequence>
<feature type="region of interest" description="Disordered" evidence="5">
    <location>
        <begin position="1"/>
        <end position="42"/>
    </location>
</feature>
<dbReference type="InterPro" id="IPR017871">
    <property type="entry name" value="ABC_transporter-like_CS"/>
</dbReference>
<dbReference type="EMBL" id="JBIQWK010000021">
    <property type="protein sequence ID" value="MFI0577522.1"/>
    <property type="molecule type" value="Genomic_DNA"/>
</dbReference>
<dbReference type="InterPro" id="IPR050319">
    <property type="entry name" value="ABC_transp_ATP-bind"/>
</dbReference>
<dbReference type="InterPro" id="IPR003439">
    <property type="entry name" value="ABC_transporter-like_ATP-bd"/>
</dbReference>
<gene>
    <name evidence="7" type="ORF">ACH3YB_38475</name>
</gene>
<dbReference type="PANTHER" id="PTHR43776:SF7">
    <property type="entry name" value="D,D-DIPEPTIDE TRANSPORT ATP-BINDING PROTEIN DDPF-RELATED"/>
    <property type="match status" value="1"/>
</dbReference>
<comment type="similarity">
    <text evidence="1">Belongs to the ABC transporter superfamily.</text>
</comment>
<evidence type="ECO:0000313" key="8">
    <source>
        <dbReference type="Proteomes" id="UP001610810"/>
    </source>
</evidence>
<feature type="region of interest" description="Disordered" evidence="5">
    <location>
        <begin position="302"/>
        <end position="343"/>
    </location>
</feature>
<dbReference type="RefSeq" id="WP_398353747.1">
    <property type="nucleotide sequence ID" value="NZ_JBIQWK010000021.1"/>
</dbReference>
<evidence type="ECO:0000256" key="3">
    <source>
        <dbReference type="ARBA" id="ARBA00022741"/>
    </source>
</evidence>
<feature type="compositionally biased region" description="Acidic residues" evidence="5">
    <location>
        <begin position="1"/>
        <end position="15"/>
    </location>
</feature>
<evidence type="ECO:0000256" key="4">
    <source>
        <dbReference type="ARBA" id="ARBA00022840"/>
    </source>
</evidence>
<keyword evidence="3" id="KW-0547">Nucleotide-binding</keyword>
<dbReference type="SMART" id="SM00382">
    <property type="entry name" value="AAA"/>
    <property type="match status" value="1"/>
</dbReference>
<dbReference type="Gene3D" id="3.40.50.300">
    <property type="entry name" value="P-loop containing nucleotide triphosphate hydrolases"/>
    <property type="match status" value="1"/>
</dbReference>
<keyword evidence="4 7" id="KW-0067">ATP-binding</keyword>
<dbReference type="InterPro" id="IPR003593">
    <property type="entry name" value="AAA+_ATPase"/>
</dbReference>
<dbReference type="CDD" id="cd03257">
    <property type="entry name" value="ABC_NikE_OppD_transporters"/>
    <property type="match status" value="1"/>
</dbReference>
<dbReference type="SUPFAM" id="SSF52540">
    <property type="entry name" value="P-loop containing nucleoside triphosphate hydrolases"/>
    <property type="match status" value="1"/>
</dbReference>
<feature type="compositionally biased region" description="Low complexity" evidence="5">
    <location>
        <begin position="16"/>
        <end position="41"/>
    </location>
</feature>
<dbReference type="InterPro" id="IPR027417">
    <property type="entry name" value="P-loop_NTPase"/>
</dbReference>
<evidence type="ECO:0000256" key="1">
    <source>
        <dbReference type="ARBA" id="ARBA00005417"/>
    </source>
</evidence>
<dbReference type="InterPro" id="IPR013563">
    <property type="entry name" value="Oligopep_ABC_C"/>
</dbReference>
<dbReference type="PROSITE" id="PS00211">
    <property type="entry name" value="ABC_TRANSPORTER_1"/>
    <property type="match status" value="1"/>
</dbReference>
<dbReference type="Pfam" id="PF08352">
    <property type="entry name" value="oligo_HPY"/>
    <property type="match status" value="1"/>
</dbReference>
<evidence type="ECO:0000256" key="5">
    <source>
        <dbReference type="SAM" id="MobiDB-lite"/>
    </source>
</evidence>
<reference evidence="7 8" key="1">
    <citation type="submission" date="2024-10" db="EMBL/GenBank/DDBJ databases">
        <authorList>
            <person name="Wannawong T."/>
            <person name="Kuncharoen N."/>
            <person name="Mhuantong W."/>
        </authorList>
    </citation>
    <scope>NUCLEOTIDE SEQUENCE [LARGE SCALE GENOMIC DNA]</scope>
    <source>
        <strain evidence="7 8">CALK1-4</strain>
    </source>
</reference>
<comment type="caution">
    <text evidence="7">The sequence shown here is derived from an EMBL/GenBank/DDBJ whole genome shotgun (WGS) entry which is preliminary data.</text>
</comment>
<dbReference type="Pfam" id="PF00005">
    <property type="entry name" value="ABC_tran"/>
    <property type="match status" value="1"/>
</dbReference>
<dbReference type="PROSITE" id="PS50893">
    <property type="entry name" value="ABC_TRANSPORTER_2"/>
    <property type="match status" value="1"/>
</dbReference>
<feature type="domain" description="ABC transporter" evidence="6">
    <location>
        <begin position="45"/>
        <end position="292"/>
    </location>
</feature>
<dbReference type="Proteomes" id="UP001610810">
    <property type="component" value="Unassembled WGS sequence"/>
</dbReference>
<name>A0ABW7SB50_STRTE</name>
<keyword evidence="2" id="KW-0813">Transport</keyword>
<keyword evidence="8" id="KW-1185">Reference proteome</keyword>
<evidence type="ECO:0000259" key="6">
    <source>
        <dbReference type="PROSITE" id="PS50893"/>
    </source>
</evidence>
<organism evidence="7 8">
    <name type="scientific">Streptomyces tendae</name>
    <dbReference type="NCBI Taxonomy" id="1932"/>
    <lineage>
        <taxon>Bacteria</taxon>
        <taxon>Bacillati</taxon>
        <taxon>Actinomycetota</taxon>
        <taxon>Actinomycetes</taxon>
        <taxon>Kitasatosporales</taxon>
        <taxon>Streptomycetaceae</taxon>
        <taxon>Streptomyces</taxon>
    </lineage>
</organism>